<sequence>MNLTIRRATLADAEHIGLLGRVTFRETFGPYFEKWPDLEVYLNQTFNVAKLRGSLQKENNAFWLALADDLPVGFAKLKRFSPNHALSGEHPAQLQKIYVLSDFLAQKVGIALYDALLNEAQNSPATDLWLMSLSANERAIRFYERTGFTVVQPAKFTIGSQMFDFSLMNKPLAVI</sequence>
<dbReference type="CDD" id="cd04301">
    <property type="entry name" value="NAT_SF"/>
    <property type="match status" value="1"/>
</dbReference>
<dbReference type="RefSeq" id="WP_077131118.1">
    <property type="nucleotide sequence ID" value="NZ_CP014263.1"/>
</dbReference>
<dbReference type="PROSITE" id="PS51186">
    <property type="entry name" value="GNAT"/>
    <property type="match status" value="1"/>
</dbReference>
<protein>
    <recommendedName>
        <fullName evidence="3">N-acetyltransferase domain-containing protein</fullName>
    </recommendedName>
</protein>
<evidence type="ECO:0000313" key="4">
    <source>
        <dbReference type="EMBL" id="AQG79683.1"/>
    </source>
</evidence>
<dbReference type="Gene3D" id="3.40.630.30">
    <property type="match status" value="1"/>
</dbReference>
<dbReference type="InterPro" id="IPR050832">
    <property type="entry name" value="Bact_Acetyltransf"/>
</dbReference>
<name>A0A1P9WWE6_9BACT</name>
<keyword evidence="2" id="KW-0012">Acyltransferase</keyword>
<evidence type="ECO:0000259" key="3">
    <source>
        <dbReference type="PROSITE" id="PS51186"/>
    </source>
</evidence>
<dbReference type="SUPFAM" id="SSF55729">
    <property type="entry name" value="Acyl-CoA N-acyltransferases (Nat)"/>
    <property type="match status" value="1"/>
</dbReference>
<dbReference type="InterPro" id="IPR016181">
    <property type="entry name" value="Acyl_CoA_acyltransferase"/>
</dbReference>
<gene>
    <name evidence="4" type="ORF">AWR27_10295</name>
</gene>
<keyword evidence="1" id="KW-0808">Transferase</keyword>
<dbReference type="GO" id="GO:0016747">
    <property type="term" value="F:acyltransferase activity, transferring groups other than amino-acyl groups"/>
    <property type="evidence" value="ECO:0007669"/>
    <property type="project" value="InterPro"/>
</dbReference>
<evidence type="ECO:0000256" key="1">
    <source>
        <dbReference type="ARBA" id="ARBA00022679"/>
    </source>
</evidence>
<dbReference type="Proteomes" id="UP000187941">
    <property type="component" value="Chromosome"/>
</dbReference>
<accession>A0A1P9WWE6</accession>
<dbReference type="EMBL" id="CP014263">
    <property type="protein sequence ID" value="AQG79683.1"/>
    <property type="molecule type" value="Genomic_DNA"/>
</dbReference>
<evidence type="ECO:0000256" key="2">
    <source>
        <dbReference type="ARBA" id="ARBA00023315"/>
    </source>
</evidence>
<dbReference type="AlphaFoldDB" id="A0A1P9WWE6"/>
<evidence type="ECO:0000313" key="5">
    <source>
        <dbReference type="Proteomes" id="UP000187941"/>
    </source>
</evidence>
<proteinExistence type="predicted"/>
<dbReference type="OrthoDB" id="7205533at2"/>
<reference evidence="4 5" key="1">
    <citation type="submission" date="2016-01" db="EMBL/GenBank/DDBJ databases">
        <authorList>
            <person name="Oliw E.H."/>
        </authorList>
    </citation>
    <scope>NUCLEOTIDE SEQUENCE [LARGE SCALE GENOMIC DNA]</scope>
    <source>
        <strain evidence="4 5">DY10</strain>
    </source>
</reference>
<keyword evidence="5" id="KW-1185">Reference proteome</keyword>
<dbReference type="Pfam" id="PF00583">
    <property type="entry name" value="Acetyltransf_1"/>
    <property type="match status" value="1"/>
</dbReference>
<dbReference type="InterPro" id="IPR000182">
    <property type="entry name" value="GNAT_dom"/>
</dbReference>
<dbReference type="STRING" id="1178516.AWR27_10295"/>
<feature type="domain" description="N-acetyltransferase" evidence="3">
    <location>
        <begin position="3"/>
        <end position="173"/>
    </location>
</feature>
<dbReference type="PANTHER" id="PTHR43877">
    <property type="entry name" value="AMINOALKYLPHOSPHONATE N-ACETYLTRANSFERASE-RELATED-RELATED"/>
    <property type="match status" value="1"/>
</dbReference>
<organism evidence="4 5">
    <name type="scientific">Spirosoma montaniterrae</name>
    <dbReference type="NCBI Taxonomy" id="1178516"/>
    <lineage>
        <taxon>Bacteria</taxon>
        <taxon>Pseudomonadati</taxon>
        <taxon>Bacteroidota</taxon>
        <taxon>Cytophagia</taxon>
        <taxon>Cytophagales</taxon>
        <taxon>Cytophagaceae</taxon>
        <taxon>Spirosoma</taxon>
    </lineage>
</organism>
<dbReference type="KEGG" id="smon:AWR27_10295"/>